<feature type="region of interest" description="Disordered" evidence="2">
    <location>
        <begin position="714"/>
        <end position="741"/>
    </location>
</feature>
<gene>
    <name evidence="3" type="ORF">FGO68_gene17483</name>
</gene>
<feature type="compositionally biased region" description="Low complexity" evidence="2">
    <location>
        <begin position="1082"/>
        <end position="1094"/>
    </location>
</feature>
<feature type="compositionally biased region" description="Polar residues" evidence="2">
    <location>
        <begin position="1238"/>
        <end position="1249"/>
    </location>
</feature>
<feature type="region of interest" description="Disordered" evidence="2">
    <location>
        <begin position="1074"/>
        <end position="1094"/>
    </location>
</feature>
<accession>A0A8J8T8U1</accession>
<feature type="region of interest" description="Disordered" evidence="2">
    <location>
        <begin position="65"/>
        <end position="128"/>
    </location>
</feature>
<name>A0A8J8T8U1_HALGN</name>
<feature type="region of interest" description="Disordered" evidence="2">
    <location>
        <begin position="1"/>
        <end position="50"/>
    </location>
</feature>
<feature type="compositionally biased region" description="Polar residues" evidence="2">
    <location>
        <begin position="904"/>
        <end position="913"/>
    </location>
</feature>
<proteinExistence type="predicted"/>
<feature type="region of interest" description="Disordered" evidence="2">
    <location>
        <begin position="616"/>
        <end position="635"/>
    </location>
</feature>
<evidence type="ECO:0000313" key="3">
    <source>
        <dbReference type="EMBL" id="TNV86732.1"/>
    </source>
</evidence>
<feature type="compositionally biased region" description="Polar residues" evidence="2">
    <location>
        <begin position="1361"/>
        <end position="1376"/>
    </location>
</feature>
<feature type="region of interest" description="Disordered" evidence="2">
    <location>
        <begin position="1109"/>
        <end position="1147"/>
    </location>
</feature>
<feature type="compositionally biased region" description="Polar residues" evidence="2">
    <location>
        <begin position="1109"/>
        <end position="1140"/>
    </location>
</feature>
<comment type="caution">
    <text evidence="3">The sequence shown here is derived from an EMBL/GenBank/DDBJ whole genome shotgun (WGS) entry which is preliminary data.</text>
</comment>
<feature type="compositionally biased region" description="Low complexity" evidence="2">
    <location>
        <begin position="891"/>
        <end position="903"/>
    </location>
</feature>
<feature type="compositionally biased region" description="Polar residues" evidence="2">
    <location>
        <begin position="25"/>
        <end position="35"/>
    </location>
</feature>
<feature type="region of interest" description="Disordered" evidence="2">
    <location>
        <begin position="886"/>
        <end position="915"/>
    </location>
</feature>
<organism evidence="3 4">
    <name type="scientific">Halteria grandinella</name>
    <dbReference type="NCBI Taxonomy" id="5974"/>
    <lineage>
        <taxon>Eukaryota</taxon>
        <taxon>Sar</taxon>
        <taxon>Alveolata</taxon>
        <taxon>Ciliophora</taxon>
        <taxon>Intramacronucleata</taxon>
        <taxon>Spirotrichea</taxon>
        <taxon>Stichotrichia</taxon>
        <taxon>Sporadotrichida</taxon>
        <taxon>Halteriidae</taxon>
        <taxon>Halteria</taxon>
    </lineage>
</organism>
<evidence type="ECO:0000256" key="1">
    <source>
        <dbReference type="SAM" id="Coils"/>
    </source>
</evidence>
<feature type="compositionally biased region" description="Low complexity" evidence="2">
    <location>
        <begin position="1"/>
        <end position="14"/>
    </location>
</feature>
<feature type="compositionally biased region" description="Polar residues" evidence="2">
    <location>
        <begin position="114"/>
        <end position="124"/>
    </location>
</feature>
<protein>
    <submittedName>
        <fullName evidence="3">Uncharacterized protein</fullName>
    </submittedName>
</protein>
<feature type="compositionally biased region" description="Polar residues" evidence="2">
    <location>
        <begin position="714"/>
        <end position="738"/>
    </location>
</feature>
<feature type="region of interest" description="Disordered" evidence="2">
    <location>
        <begin position="1231"/>
        <end position="1250"/>
    </location>
</feature>
<feature type="region of interest" description="Disordered" evidence="2">
    <location>
        <begin position="1332"/>
        <end position="1376"/>
    </location>
</feature>
<evidence type="ECO:0000313" key="4">
    <source>
        <dbReference type="Proteomes" id="UP000785679"/>
    </source>
</evidence>
<dbReference type="Proteomes" id="UP000785679">
    <property type="component" value="Unassembled WGS sequence"/>
</dbReference>
<reference evidence="3" key="1">
    <citation type="submission" date="2019-06" db="EMBL/GenBank/DDBJ databases">
        <authorList>
            <person name="Zheng W."/>
        </authorList>
    </citation>
    <scope>NUCLEOTIDE SEQUENCE</scope>
    <source>
        <strain evidence="3">QDHG01</strain>
    </source>
</reference>
<feature type="coiled-coil region" evidence="1">
    <location>
        <begin position="1284"/>
        <end position="1318"/>
    </location>
</feature>
<dbReference type="OrthoDB" id="292259at2759"/>
<evidence type="ECO:0000256" key="2">
    <source>
        <dbReference type="SAM" id="MobiDB-lite"/>
    </source>
</evidence>
<feature type="compositionally biased region" description="Polar residues" evidence="2">
    <location>
        <begin position="1342"/>
        <end position="1351"/>
    </location>
</feature>
<keyword evidence="4" id="KW-1185">Reference proteome</keyword>
<dbReference type="EMBL" id="RRYP01000866">
    <property type="protein sequence ID" value="TNV86732.1"/>
    <property type="molecule type" value="Genomic_DNA"/>
</dbReference>
<keyword evidence="1" id="KW-0175">Coiled coil</keyword>
<sequence>MMNSSSSSKASPTAAHHKKQRQHELQQFANSDNWLQQQQHHQQQMPQKRQDVLELRQRIQNILLTDNQPVASGGGRDSQQHYQTHALQPTRLTPQPPQLDDGSSGTRFSLMRPPSNNLYQTAPSTKPPEQLHRLLSEERNEGGISNRSKQFQGFQENLLMNRRGVVNGTNPQNMAYPMGGNNQTLNKGMLSSQNQGVTTSESSKIMQKARGIDVGMIKSKRVLEIVQQRHKGCSFCVGAISPVNSRLHPHSTILMLSHDAMRLLVRETLDKKYLTSQDYYNSKIVSDIMYNENRHIVSVFKDYLIFDDFSEYLKRYYRDHEAFDRLPKVFEFYEKYSKVFPNYVALPAESKYMFKNIERKQKLIDERHQQIIERQERQKQEQEEARALGVALDSSVVHRMRMSKNLIFGSQFMNDLTDINAYQHPNEIDEGGMLRQQSSKKIIDMLTVIQASALESYKPNSVMNQILNQQQQISSSRQQSIQLQTNQSVNTNGNLEALINQLHQFDAKGDSSILHTRKTMQAVDISLSSSHGMSSFLQDFDLNSNPNKQYFNGGGHPSLHKLIGLDDDEEDVDHLSDDEGEFQLVVEQTPMKHNLMGQVQQESKRASTKNLGATASRQSLQSNMRVTPSSQGSTNNMMIVATGKNTVQKSVHSKKGSIKNTNQQVMQMVVNKGQQQQQQTQQQWSNMLLSSSGGNAKKPESVRKVGLMGSGKSTNNYATQPQQVSTPLQASSKVTKQPTPKGGRAAAVKITQQVMSISPQALQQQQTMPSRGGQRQSMHSAETQIVTQQSQPVVSMQQHSSQLSFKSNTNAPQQLVVIHHPNNGGGRTSQVSLGSPLSQHSIGGGVTKIGKNAVITKEMLQSMPAGSSLKQIATAAAKANLGQARASITDNNNNSAAKKSGNSQRQGNGNQAPAATKPHLQIPLQTHNHQHLLPRSGQTIKTESFAGVNQSTPSSLNGGLNIPAHQLGSAGNSQSSMRISPDFSLVPNHGNVLLLSGGTPGSVNSLKKATDPVSRSFKAQPQNTTPQNISNKLNPNAISQSIRDAVSKLLPPQPKVIPGVSSSLQFTSGMNPLKSSMKNQEASVSPASATAPPQSLMNNTAALFNKLFTGNTPNTHQTPTSNLRSSQQKPDMPTIQQFNPHQYPPNTIHLEQEDNHAQQLSAVYSTRVPQKKNFSSPDDLQLRIAARKNQHQQLAIATAQNTLQPLRKSANDFYEGQSVSPKKVLVVLKAQGGGGNNRNGSPQSVQNAQRYKKVNRIGSAEKDEQIYQQQLNHQALYGHDANNADDLEEAALEEEEYLDELDERNDIYTAKGQQQQQQLRQMASSATATTNTNTYNFKVNPHHQNSAQHKASNADGKRHPSMNSDKSGKSVQSGAQVTHPYQRVLTSFSTNTATGLNSISKKKVKVTPQQLEPTSHHGTLGAKLYDKIRTGINPNHAGTPQQVQSLKHNNLQSNYNSNPNPVAAKKKPSTIFTFNNK</sequence>